<name>A0A5B7IB71_PORTR</name>
<accession>A0A5B7IB71</accession>
<sequence>MVRAAAAAKKACKVAASVGGRCKEAVTSASLLCTTRGTVTRRYTATASWRGFNLASPCPVPHPPAHPADPSPCVGCRPASCTCPRRPHPLQGPAEVCMSDKRETFEVELVAAGQEEGSKVGGGGGGGSGGGGGGGTRGTGEARDRSSV</sequence>
<organism evidence="2 3">
    <name type="scientific">Portunus trituberculatus</name>
    <name type="common">Swimming crab</name>
    <name type="synonym">Neptunus trituberculatus</name>
    <dbReference type="NCBI Taxonomy" id="210409"/>
    <lineage>
        <taxon>Eukaryota</taxon>
        <taxon>Metazoa</taxon>
        <taxon>Ecdysozoa</taxon>
        <taxon>Arthropoda</taxon>
        <taxon>Crustacea</taxon>
        <taxon>Multicrustacea</taxon>
        <taxon>Malacostraca</taxon>
        <taxon>Eumalacostraca</taxon>
        <taxon>Eucarida</taxon>
        <taxon>Decapoda</taxon>
        <taxon>Pleocyemata</taxon>
        <taxon>Brachyura</taxon>
        <taxon>Eubrachyura</taxon>
        <taxon>Portunoidea</taxon>
        <taxon>Portunidae</taxon>
        <taxon>Portuninae</taxon>
        <taxon>Portunus</taxon>
    </lineage>
</organism>
<reference evidence="2 3" key="1">
    <citation type="submission" date="2019-05" db="EMBL/GenBank/DDBJ databases">
        <title>Another draft genome of Portunus trituberculatus and its Hox gene families provides insights of decapod evolution.</title>
        <authorList>
            <person name="Jeong J.-H."/>
            <person name="Song I."/>
            <person name="Kim S."/>
            <person name="Choi T."/>
            <person name="Kim D."/>
            <person name="Ryu S."/>
            <person name="Kim W."/>
        </authorList>
    </citation>
    <scope>NUCLEOTIDE SEQUENCE [LARGE SCALE GENOMIC DNA]</scope>
    <source>
        <tissue evidence="2">Muscle</tissue>
    </source>
</reference>
<dbReference type="Proteomes" id="UP000324222">
    <property type="component" value="Unassembled WGS sequence"/>
</dbReference>
<evidence type="ECO:0000256" key="1">
    <source>
        <dbReference type="SAM" id="MobiDB-lite"/>
    </source>
</evidence>
<keyword evidence="3" id="KW-1185">Reference proteome</keyword>
<comment type="caution">
    <text evidence="2">The sequence shown here is derived from an EMBL/GenBank/DDBJ whole genome shotgun (WGS) entry which is preliminary data.</text>
</comment>
<evidence type="ECO:0000313" key="3">
    <source>
        <dbReference type="Proteomes" id="UP000324222"/>
    </source>
</evidence>
<feature type="region of interest" description="Disordered" evidence="1">
    <location>
        <begin position="112"/>
        <end position="148"/>
    </location>
</feature>
<protein>
    <submittedName>
        <fullName evidence="2">Uncharacterized protein</fullName>
    </submittedName>
</protein>
<dbReference type="AlphaFoldDB" id="A0A5B7IB71"/>
<dbReference type="EMBL" id="VSRR010047654">
    <property type="protein sequence ID" value="MPC78128.1"/>
    <property type="molecule type" value="Genomic_DNA"/>
</dbReference>
<feature type="compositionally biased region" description="Gly residues" evidence="1">
    <location>
        <begin position="119"/>
        <end position="138"/>
    </location>
</feature>
<proteinExistence type="predicted"/>
<gene>
    <name evidence="2" type="ORF">E2C01_072608</name>
</gene>
<evidence type="ECO:0000313" key="2">
    <source>
        <dbReference type="EMBL" id="MPC78128.1"/>
    </source>
</evidence>